<keyword evidence="2" id="KW-1185">Reference proteome</keyword>
<gene>
    <name evidence="1" type="ORF">D9C73_012378</name>
</gene>
<sequence>MDPRRLFELLQICTYIAQGAEKLSEGQSSEALSVLQTASSLPASKTLVAYTHLLSGSCLAHMSHPQMALQCYRKALETDSWCVCALYQSMLIYRQLSNTQAEIQALRLLHSTLMLPSATEPALAGTHLLSPSLLLCGKPLSSLLSVPSALFVLHSLAQKCVIHGRVSEGVECYLDLLNTLHSEDQHGVRPKILLLQDTLKEVIMFLPDGRICSSVLLSVFLSLRCILRSTPSPGCLSFTWRQALLYSWPDGPPIAWRCVMKSSARHWSCCQISWCWRSQRRSVRLRPGLWVKTGWGCCSGLGLPTSSRVTATLI</sequence>
<protein>
    <submittedName>
        <fullName evidence="1">Fanconi anemia group G protein-like protein</fullName>
    </submittedName>
</protein>
<dbReference type="AlphaFoldDB" id="A0A4U5UY89"/>
<accession>A0A4U5UY89</accession>
<dbReference type="SUPFAM" id="SSF48452">
    <property type="entry name" value="TPR-like"/>
    <property type="match status" value="1"/>
</dbReference>
<dbReference type="PANTHER" id="PTHR15254">
    <property type="entry name" value="FANCONI ANEMIA GROUP G PROTEIN FAMILY MEMBER"/>
    <property type="match status" value="1"/>
</dbReference>
<dbReference type="Proteomes" id="UP000298787">
    <property type="component" value="Chromosome 11"/>
</dbReference>
<reference evidence="1 2" key="1">
    <citation type="submission" date="2019-01" db="EMBL/GenBank/DDBJ databases">
        <title>Genome Assembly of Collichthys lucidus.</title>
        <authorList>
            <person name="Cai M."/>
            <person name="Xiao S."/>
        </authorList>
    </citation>
    <scope>NUCLEOTIDE SEQUENCE [LARGE SCALE GENOMIC DNA]</scope>
    <source>
        <strain evidence="1">JT15FE1705JMU</strain>
        <tissue evidence="1">Muscle</tissue>
    </source>
</reference>
<dbReference type="GO" id="GO:0043240">
    <property type="term" value="C:Fanconi anaemia nuclear complex"/>
    <property type="evidence" value="ECO:0007669"/>
    <property type="project" value="InterPro"/>
</dbReference>
<dbReference type="PANTHER" id="PTHR15254:SF2">
    <property type="entry name" value="FANCONI ANEMIA GROUP G PROTEIN"/>
    <property type="match status" value="1"/>
</dbReference>
<dbReference type="STRING" id="240159.A0A4U5UY89"/>
<name>A0A4U5UY89_COLLU</name>
<dbReference type="InterPro" id="IPR039684">
    <property type="entry name" value="FANCG"/>
</dbReference>
<dbReference type="GO" id="GO:0036297">
    <property type="term" value="P:interstrand cross-link repair"/>
    <property type="evidence" value="ECO:0007669"/>
    <property type="project" value="InterPro"/>
</dbReference>
<evidence type="ECO:0000313" key="1">
    <source>
        <dbReference type="EMBL" id="TKS78795.1"/>
    </source>
</evidence>
<dbReference type="EMBL" id="CM014088">
    <property type="protein sequence ID" value="TKS78795.1"/>
    <property type="molecule type" value="Genomic_DNA"/>
</dbReference>
<dbReference type="InterPro" id="IPR011990">
    <property type="entry name" value="TPR-like_helical_dom_sf"/>
</dbReference>
<dbReference type="Gene3D" id="1.25.40.10">
    <property type="entry name" value="Tetratricopeptide repeat domain"/>
    <property type="match status" value="1"/>
</dbReference>
<proteinExistence type="predicted"/>
<evidence type="ECO:0000313" key="2">
    <source>
        <dbReference type="Proteomes" id="UP000298787"/>
    </source>
</evidence>
<organism evidence="1 2">
    <name type="scientific">Collichthys lucidus</name>
    <name type="common">Big head croaker</name>
    <name type="synonym">Sciaena lucida</name>
    <dbReference type="NCBI Taxonomy" id="240159"/>
    <lineage>
        <taxon>Eukaryota</taxon>
        <taxon>Metazoa</taxon>
        <taxon>Chordata</taxon>
        <taxon>Craniata</taxon>
        <taxon>Vertebrata</taxon>
        <taxon>Euteleostomi</taxon>
        <taxon>Actinopterygii</taxon>
        <taxon>Neopterygii</taxon>
        <taxon>Teleostei</taxon>
        <taxon>Neoteleostei</taxon>
        <taxon>Acanthomorphata</taxon>
        <taxon>Eupercaria</taxon>
        <taxon>Sciaenidae</taxon>
        <taxon>Collichthys</taxon>
    </lineage>
</organism>